<dbReference type="SMART" id="SM00448">
    <property type="entry name" value="REC"/>
    <property type="match status" value="1"/>
</dbReference>
<evidence type="ECO:0000256" key="2">
    <source>
        <dbReference type="PROSITE-ProRule" id="PRU00169"/>
    </source>
</evidence>
<dbReference type="Pfam" id="PF00072">
    <property type="entry name" value="Response_reg"/>
    <property type="match status" value="1"/>
</dbReference>
<reference evidence="4 5" key="1">
    <citation type="submission" date="2012-11" db="EMBL/GenBank/DDBJ databases">
        <title>Whole genome sequence of Acidisphaera rubrifaciens HS-AP3.</title>
        <authorList>
            <person name="Azuma Y."/>
            <person name="Higashiura N."/>
            <person name="Hirakawa H."/>
            <person name="Matsushita K."/>
        </authorList>
    </citation>
    <scope>NUCLEOTIDE SEQUENCE [LARGE SCALE GENOMIC DNA]</scope>
    <source>
        <strain evidence="4 5">HS-AP3</strain>
    </source>
</reference>
<proteinExistence type="predicted"/>
<dbReference type="Gene3D" id="3.40.50.2300">
    <property type="match status" value="1"/>
</dbReference>
<evidence type="ECO:0000313" key="4">
    <source>
        <dbReference type="EMBL" id="GAN77422.1"/>
    </source>
</evidence>
<dbReference type="PANTHER" id="PTHR44591">
    <property type="entry name" value="STRESS RESPONSE REGULATOR PROTEIN 1"/>
    <property type="match status" value="1"/>
</dbReference>
<feature type="modified residue" description="4-aspartylphosphate" evidence="2">
    <location>
        <position position="71"/>
    </location>
</feature>
<feature type="domain" description="Response regulatory" evidence="3">
    <location>
        <begin position="21"/>
        <end position="129"/>
    </location>
</feature>
<accession>A0A0D6P6X6</accession>
<gene>
    <name evidence="4" type="ORF">Asru_0304_09</name>
</gene>
<keyword evidence="1 2" id="KW-0597">Phosphoprotein</keyword>
<evidence type="ECO:0000256" key="1">
    <source>
        <dbReference type="ARBA" id="ARBA00022553"/>
    </source>
</evidence>
<name>A0A0D6P6X6_9PROT</name>
<dbReference type="InterPro" id="IPR001789">
    <property type="entry name" value="Sig_transdc_resp-reg_receiver"/>
</dbReference>
<comment type="caution">
    <text evidence="4">The sequence shown here is derived from an EMBL/GenBank/DDBJ whole genome shotgun (WGS) entry which is preliminary data.</text>
</comment>
<dbReference type="InterPro" id="IPR011006">
    <property type="entry name" value="CheY-like_superfamily"/>
</dbReference>
<organism evidence="4 5">
    <name type="scientific">Acidisphaera rubrifaciens HS-AP3</name>
    <dbReference type="NCBI Taxonomy" id="1231350"/>
    <lineage>
        <taxon>Bacteria</taxon>
        <taxon>Pseudomonadati</taxon>
        <taxon>Pseudomonadota</taxon>
        <taxon>Alphaproteobacteria</taxon>
        <taxon>Acetobacterales</taxon>
        <taxon>Acetobacteraceae</taxon>
        <taxon>Acidisphaera</taxon>
    </lineage>
</organism>
<sequence length="130" mass="13948">MTDTAQDQTQPHDGRATAAARILFVDDEEGVRLVVGDFLASIGYDVLVEADGAAALRRIESDPSITLLISDVRMAGLSGIDLARAASRLRPALRILVTSGYFLPQTVPWPFLRKPFRLGELEAAVTAALG</sequence>
<dbReference type="Proteomes" id="UP000032680">
    <property type="component" value="Unassembled WGS sequence"/>
</dbReference>
<evidence type="ECO:0000259" key="3">
    <source>
        <dbReference type="PROSITE" id="PS50110"/>
    </source>
</evidence>
<dbReference type="InterPro" id="IPR050595">
    <property type="entry name" value="Bact_response_regulator"/>
</dbReference>
<dbReference type="PROSITE" id="PS50110">
    <property type="entry name" value="RESPONSE_REGULATORY"/>
    <property type="match status" value="1"/>
</dbReference>
<protein>
    <submittedName>
        <fullName evidence="4">Two component transcriptional regulator</fullName>
    </submittedName>
</protein>
<evidence type="ECO:0000313" key="5">
    <source>
        <dbReference type="Proteomes" id="UP000032680"/>
    </source>
</evidence>
<keyword evidence="5" id="KW-1185">Reference proteome</keyword>
<dbReference type="EMBL" id="BANB01000304">
    <property type="protein sequence ID" value="GAN77422.1"/>
    <property type="molecule type" value="Genomic_DNA"/>
</dbReference>
<dbReference type="SUPFAM" id="SSF52172">
    <property type="entry name" value="CheY-like"/>
    <property type="match status" value="1"/>
</dbReference>
<dbReference type="PANTHER" id="PTHR44591:SF21">
    <property type="entry name" value="TWO-COMPONENT RESPONSE REGULATOR"/>
    <property type="match status" value="1"/>
</dbReference>
<dbReference type="RefSeq" id="WP_048861474.1">
    <property type="nucleotide sequence ID" value="NZ_BANB01000304.1"/>
</dbReference>
<dbReference type="OrthoDB" id="582170at2"/>
<dbReference type="GO" id="GO:0000160">
    <property type="term" value="P:phosphorelay signal transduction system"/>
    <property type="evidence" value="ECO:0007669"/>
    <property type="project" value="InterPro"/>
</dbReference>
<dbReference type="AlphaFoldDB" id="A0A0D6P6X6"/>